<feature type="signal peptide" evidence="1">
    <location>
        <begin position="1"/>
        <end position="17"/>
    </location>
</feature>
<dbReference type="Proteomes" id="UP000814176">
    <property type="component" value="Unassembled WGS sequence"/>
</dbReference>
<protein>
    <recommendedName>
        <fullName evidence="4">Secreted protein</fullName>
    </recommendedName>
</protein>
<feature type="chain" id="PRO_5047166319" description="Secreted protein" evidence="1">
    <location>
        <begin position="18"/>
        <end position="78"/>
    </location>
</feature>
<comment type="caution">
    <text evidence="2">The sequence shown here is derived from an EMBL/GenBank/DDBJ whole genome shotgun (WGS) entry which is preliminary data.</text>
</comment>
<evidence type="ECO:0008006" key="4">
    <source>
        <dbReference type="Google" id="ProtNLM"/>
    </source>
</evidence>
<accession>A0ABQ8JY67</accession>
<reference evidence="2 3" key="1">
    <citation type="journal article" date="2021" name="Environ. Microbiol.">
        <title>Gene family expansions and transcriptome signatures uncover fungal adaptations to wood decay.</title>
        <authorList>
            <person name="Hage H."/>
            <person name="Miyauchi S."/>
            <person name="Viragh M."/>
            <person name="Drula E."/>
            <person name="Min B."/>
            <person name="Chaduli D."/>
            <person name="Navarro D."/>
            <person name="Favel A."/>
            <person name="Norest M."/>
            <person name="Lesage-Meessen L."/>
            <person name="Balint B."/>
            <person name="Merenyi Z."/>
            <person name="de Eugenio L."/>
            <person name="Morin E."/>
            <person name="Martinez A.T."/>
            <person name="Baldrian P."/>
            <person name="Stursova M."/>
            <person name="Martinez M.J."/>
            <person name="Novotny C."/>
            <person name="Magnuson J.K."/>
            <person name="Spatafora J.W."/>
            <person name="Maurice S."/>
            <person name="Pangilinan J."/>
            <person name="Andreopoulos W."/>
            <person name="LaButti K."/>
            <person name="Hundley H."/>
            <person name="Na H."/>
            <person name="Kuo A."/>
            <person name="Barry K."/>
            <person name="Lipzen A."/>
            <person name="Henrissat B."/>
            <person name="Riley R."/>
            <person name="Ahrendt S."/>
            <person name="Nagy L.G."/>
            <person name="Grigoriev I.V."/>
            <person name="Martin F."/>
            <person name="Rosso M.N."/>
        </authorList>
    </citation>
    <scope>NUCLEOTIDE SEQUENCE [LARGE SCALE GENOMIC DNA]</scope>
    <source>
        <strain evidence="2 3">CIRM-BRFM 1785</strain>
    </source>
</reference>
<evidence type="ECO:0000313" key="2">
    <source>
        <dbReference type="EMBL" id="KAH9829089.1"/>
    </source>
</evidence>
<dbReference type="EMBL" id="JADCUA010000043">
    <property type="protein sequence ID" value="KAH9829089.1"/>
    <property type="molecule type" value="Genomic_DNA"/>
</dbReference>
<organism evidence="2 3">
    <name type="scientific">Rhodofomes roseus</name>
    <dbReference type="NCBI Taxonomy" id="34475"/>
    <lineage>
        <taxon>Eukaryota</taxon>
        <taxon>Fungi</taxon>
        <taxon>Dikarya</taxon>
        <taxon>Basidiomycota</taxon>
        <taxon>Agaricomycotina</taxon>
        <taxon>Agaricomycetes</taxon>
        <taxon>Polyporales</taxon>
        <taxon>Rhodofomes</taxon>
    </lineage>
</organism>
<evidence type="ECO:0000256" key="1">
    <source>
        <dbReference type="SAM" id="SignalP"/>
    </source>
</evidence>
<sequence>MVFKLCMTLVRAGLTCASATGARRASPRSSYDRASRRCHCVLQFITAEWTALLTPSWWMFSDGHCSVCDTEVLGASTM</sequence>
<proteinExistence type="predicted"/>
<keyword evidence="3" id="KW-1185">Reference proteome</keyword>
<evidence type="ECO:0000313" key="3">
    <source>
        <dbReference type="Proteomes" id="UP000814176"/>
    </source>
</evidence>
<gene>
    <name evidence="2" type="ORF">C8Q71DRAFT_791663</name>
</gene>
<dbReference type="GeneID" id="72006107"/>
<keyword evidence="1" id="KW-0732">Signal</keyword>
<dbReference type="RefSeq" id="XP_047772607.1">
    <property type="nucleotide sequence ID" value="XM_047925375.1"/>
</dbReference>
<name>A0ABQ8JY67_9APHY</name>